<dbReference type="InterPro" id="IPR013320">
    <property type="entry name" value="ConA-like_dom_sf"/>
</dbReference>
<dbReference type="SMART" id="SM00137">
    <property type="entry name" value="MAM"/>
    <property type="match status" value="1"/>
</dbReference>
<keyword evidence="4 10" id="KW-0732">Signal</keyword>
<dbReference type="Pfam" id="PF05572">
    <property type="entry name" value="Peptidase_M43"/>
    <property type="match status" value="1"/>
</dbReference>
<dbReference type="PROSITE" id="PS50060">
    <property type="entry name" value="MAM_2"/>
    <property type="match status" value="1"/>
</dbReference>
<dbReference type="InterPro" id="IPR013783">
    <property type="entry name" value="Ig-like_fold"/>
</dbReference>
<dbReference type="SMART" id="SM00060">
    <property type="entry name" value="FN3"/>
    <property type="match status" value="1"/>
</dbReference>
<dbReference type="InterPro" id="IPR008754">
    <property type="entry name" value="Peptidase_M43"/>
</dbReference>
<evidence type="ECO:0000256" key="6">
    <source>
        <dbReference type="ARBA" id="ARBA00022833"/>
    </source>
</evidence>
<gene>
    <name evidence="13" type="ORF">ACFQ1U_03375</name>
</gene>
<evidence type="ECO:0000256" key="7">
    <source>
        <dbReference type="ARBA" id="ARBA00023049"/>
    </source>
</evidence>
<dbReference type="Pfam" id="PF00041">
    <property type="entry name" value="fn3"/>
    <property type="match status" value="1"/>
</dbReference>
<dbReference type="InterPro" id="IPR045474">
    <property type="entry name" value="GEVED"/>
</dbReference>
<dbReference type="Gene3D" id="2.60.40.10">
    <property type="entry name" value="Immunoglobulins"/>
    <property type="match status" value="1"/>
</dbReference>
<keyword evidence="7" id="KW-0482">Metalloprotease</keyword>
<evidence type="ECO:0000256" key="4">
    <source>
        <dbReference type="ARBA" id="ARBA00022729"/>
    </source>
</evidence>
<dbReference type="CDD" id="cd00063">
    <property type="entry name" value="FN3"/>
    <property type="match status" value="1"/>
</dbReference>
<name>A0ABW3JP29_9FLAO</name>
<dbReference type="SUPFAM" id="SSF49899">
    <property type="entry name" value="Concanavalin A-like lectins/glucanases"/>
    <property type="match status" value="1"/>
</dbReference>
<dbReference type="PANTHER" id="PTHR47466:SF1">
    <property type="entry name" value="METALLOPROTEASE MEP1 (AFU_ORTHOLOGUE AFUA_1G07730)-RELATED"/>
    <property type="match status" value="1"/>
</dbReference>
<keyword evidence="8" id="KW-1015">Disulfide bond</keyword>
<comment type="caution">
    <text evidence="13">The sequence shown here is derived from an EMBL/GenBank/DDBJ whole genome shotgun (WGS) entry which is preliminary data.</text>
</comment>
<dbReference type="Gene3D" id="3.40.390.10">
    <property type="entry name" value="Collagenase (Catalytic Domain)"/>
    <property type="match status" value="1"/>
</dbReference>
<evidence type="ECO:0000259" key="11">
    <source>
        <dbReference type="PROSITE" id="PS50060"/>
    </source>
</evidence>
<keyword evidence="14" id="KW-1185">Reference proteome</keyword>
<evidence type="ECO:0000256" key="1">
    <source>
        <dbReference type="ARBA" id="ARBA00008721"/>
    </source>
</evidence>
<proteinExistence type="inferred from homology"/>
<dbReference type="PROSITE" id="PS50853">
    <property type="entry name" value="FN3"/>
    <property type="match status" value="1"/>
</dbReference>
<dbReference type="Pfam" id="PF20009">
    <property type="entry name" value="GEVED"/>
    <property type="match status" value="1"/>
</dbReference>
<evidence type="ECO:0000256" key="2">
    <source>
        <dbReference type="ARBA" id="ARBA00022670"/>
    </source>
</evidence>
<feature type="domain" description="MAM" evidence="11">
    <location>
        <begin position="341"/>
        <end position="508"/>
    </location>
</feature>
<feature type="region of interest" description="Disordered" evidence="9">
    <location>
        <begin position="499"/>
        <end position="519"/>
    </location>
</feature>
<dbReference type="Pfam" id="PF00629">
    <property type="entry name" value="MAM"/>
    <property type="match status" value="1"/>
</dbReference>
<dbReference type="SUPFAM" id="SSF55486">
    <property type="entry name" value="Metalloproteases ('zincins'), catalytic domain"/>
    <property type="match status" value="1"/>
</dbReference>
<dbReference type="PANTHER" id="PTHR47466">
    <property type="match status" value="1"/>
</dbReference>
<evidence type="ECO:0000256" key="9">
    <source>
        <dbReference type="SAM" id="MobiDB-lite"/>
    </source>
</evidence>
<dbReference type="Proteomes" id="UP001597062">
    <property type="component" value="Unassembled WGS sequence"/>
</dbReference>
<dbReference type="Gene3D" id="2.60.120.200">
    <property type="match status" value="1"/>
</dbReference>
<keyword evidence="3" id="KW-0479">Metal-binding</keyword>
<keyword evidence="6" id="KW-0862">Zinc</keyword>
<dbReference type="RefSeq" id="WP_386105314.1">
    <property type="nucleotide sequence ID" value="NZ_JBHTJR010000020.1"/>
</dbReference>
<sequence length="837" mass="88794">MKKITLALLCLFLVVAVKAQERRNCHSMNNLEYRQSLDPSLQQRMAEIETFTQRKIAEMQNLQSRVDGEIITIPVVVHVIYSNSQENISVAQIQSQLDVLNEDFRRTNSDANNKWSQAADTQIEFQLATIDPNGNTTTGITRKSSTRTSWGTNDAMKSSAQGGVDPWNTSEYLNMWICNIGGGILGYAQFPGGSASTDGVVMSPQYFGSSDKGSGFYLSAPFDKGRTTTHEVGHFLNLRHIWGDGACGADDFVSDTPASDAANYGCASGHVSCGSEDMVENYMDYSDDSCMNLFTVGQKNRMRAVLEPGGSRRSLALSDKFDGGTPPPPAGCTTVVNSFPYGEGFESGDGWTQVSGDDGNWVRRSGSTPSSNTGPSAANEGSFYLFLEASTNGSAGQIGSNGTAILESACFDLSGKSGATFSFKNHMYGSNVGSLKVQAQKEGESSWVDLWSDSGNKGNQWNSESINLSAYLGSKVKLRIVGTTGNGWSSDIAVDDLSVTTGGGSTPDTQAPTTPGNVSASNVTQTSATISWNASSDNVAVVGYDVYRGSTLVNSVTTTSVNVSGLTAATSYTYSVRAKDAAGNVSNAGSVSFTTQSNQVSYCSSNGNNSSYEWIDYVAFGGIVNSTGNNGGYADFTSQVGTVARGSSSQITISAGFSSSSYTEFWAVWIDFNQDGTFADSEKVVSGSSSSANNLTATVNVPASANLGATRMRVSMKYNAAQTACESFTYGEVEDYTVNITNGGVRNAYAATGARLGNERVADVMAYPNPATSFVQVKLNTRDYSNATYRVVNTLGQSVLSGKLDSGTLNVSALNQGLYILEVNDGQKLLTTKLVKK</sequence>
<comment type="similarity">
    <text evidence="1">Belongs to the peptidase M43B family.</text>
</comment>
<reference evidence="14" key="1">
    <citation type="journal article" date="2019" name="Int. J. Syst. Evol. Microbiol.">
        <title>The Global Catalogue of Microorganisms (GCM) 10K type strain sequencing project: providing services to taxonomists for standard genome sequencing and annotation.</title>
        <authorList>
            <consortium name="The Broad Institute Genomics Platform"/>
            <consortium name="The Broad Institute Genome Sequencing Center for Infectious Disease"/>
            <person name="Wu L."/>
            <person name="Ma J."/>
        </authorList>
    </citation>
    <scope>NUCLEOTIDE SEQUENCE [LARGE SCALE GENOMIC DNA]</scope>
    <source>
        <strain evidence="14">CCUG 60527</strain>
    </source>
</reference>
<feature type="domain" description="Fibronectin type-III" evidence="12">
    <location>
        <begin position="514"/>
        <end position="598"/>
    </location>
</feature>
<dbReference type="Pfam" id="PF18962">
    <property type="entry name" value="Por_Secre_tail"/>
    <property type="match status" value="1"/>
</dbReference>
<feature type="signal peptide" evidence="10">
    <location>
        <begin position="1"/>
        <end position="19"/>
    </location>
</feature>
<keyword evidence="5" id="KW-0378">Hydrolase</keyword>
<feature type="chain" id="PRO_5045575639" evidence="10">
    <location>
        <begin position="20"/>
        <end position="837"/>
    </location>
</feature>
<evidence type="ECO:0000256" key="10">
    <source>
        <dbReference type="SAM" id="SignalP"/>
    </source>
</evidence>
<dbReference type="CDD" id="cd06263">
    <property type="entry name" value="MAM"/>
    <property type="match status" value="1"/>
</dbReference>
<accession>A0ABW3JP29</accession>
<feature type="region of interest" description="Disordered" evidence="9">
    <location>
        <begin position="348"/>
        <end position="376"/>
    </location>
</feature>
<evidence type="ECO:0000259" key="12">
    <source>
        <dbReference type="PROSITE" id="PS50853"/>
    </source>
</evidence>
<evidence type="ECO:0000313" key="13">
    <source>
        <dbReference type="EMBL" id="MFD0992235.1"/>
    </source>
</evidence>
<dbReference type="InterPro" id="IPR003961">
    <property type="entry name" value="FN3_dom"/>
</dbReference>
<dbReference type="InterPro" id="IPR024079">
    <property type="entry name" value="MetalloPept_cat_dom_sf"/>
</dbReference>
<dbReference type="NCBIfam" id="TIGR04183">
    <property type="entry name" value="Por_Secre_tail"/>
    <property type="match status" value="1"/>
</dbReference>
<keyword evidence="2" id="KW-0645">Protease</keyword>
<organism evidence="13 14">
    <name type="scientific">Tenacibaculum geojense</name>
    <dbReference type="NCBI Taxonomy" id="915352"/>
    <lineage>
        <taxon>Bacteria</taxon>
        <taxon>Pseudomonadati</taxon>
        <taxon>Bacteroidota</taxon>
        <taxon>Flavobacteriia</taxon>
        <taxon>Flavobacteriales</taxon>
        <taxon>Flavobacteriaceae</taxon>
        <taxon>Tenacibaculum</taxon>
    </lineage>
</organism>
<feature type="compositionally biased region" description="Low complexity" evidence="9">
    <location>
        <begin position="363"/>
        <end position="376"/>
    </location>
</feature>
<feature type="region of interest" description="Disordered" evidence="9">
    <location>
        <begin position="134"/>
        <end position="162"/>
    </location>
</feature>
<dbReference type="InterPro" id="IPR036116">
    <property type="entry name" value="FN3_sf"/>
</dbReference>
<dbReference type="SUPFAM" id="SSF49265">
    <property type="entry name" value="Fibronectin type III"/>
    <property type="match status" value="1"/>
</dbReference>
<evidence type="ECO:0000256" key="3">
    <source>
        <dbReference type="ARBA" id="ARBA00022723"/>
    </source>
</evidence>
<protein>
    <submittedName>
        <fullName evidence="13">GEVED domain-containing protein</fullName>
    </submittedName>
</protein>
<evidence type="ECO:0000256" key="8">
    <source>
        <dbReference type="ARBA" id="ARBA00023157"/>
    </source>
</evidence>
<feature type="compositionally biased region" description="Polar residues" evidence="9">
    <location>
        <begin position="506"/>
        <end position="519"/>
    </location>
</feature>
<dbReference type="InterPro" id="IPR000998">
    <property type="entry name" value="MAM_dom"/>
</dbReference>
<dbReference type="CDD" id="cd04275">
    <property type="entry name" value="ZnMc_pappalysin_like"/>
    <property type="match status" value="1"/>
</dbReference>
<dbReference type="EMBL" id="JBHTJR010000020">
    <property type="protein sequence ID" value="MFD0992235.1"/>
    <property type="molecule type" value="Genomic_DNA"/>
</dbReference>
<dbReference type="InterPro" id="IPR026444">
    <property type="entry name" value="Secre_tail"/>
</dbReference>
<evidence type="ECO:0000313" key="14">
    <source>
        <dbReference type="Proteomes" id="UP001597062"/>
    </source>
</evidence>
<evidence type="ECO:0000256" key="5">
    <source>
        <dbReference type="ARBA" id="ARBA00022801"/>
    </source>
</evidence>